<dbReference type="AlphaFoldDB" id="A0A9N9NAG4"/>
<dbReference type="EMBL" id="CAJVPS010025534">
    <property type="protein sequence ID" value="CAG8719223.1"/>
    <property type="molecule type" value="Genomic_DNA"/>
</dbReference>
<gene>
    <name evidence="1" type="ORF">ALEPTO_LOCUS12200</name>
</gene>
<keyword evidence="2" id="KW-1185">Reference proteome</keyword>
<feature type="non-terminal residue" evidence="1">
    <location>
        <position position="370"/>
    </location>
</feature>
<reference evidence="1" key="1">
    <citation type="submission" date="2021-06" db="EMBL/GenBank/DDBJ databases">
        <authorList>
            <person name="Kallberg Y."/>
            <person name="Tangrot J."/>
            <person name="Rosling A."/>
        </authorList>
    </citation>
    <scope>NUCLEOTIDE SEQUENCE</scope>
    <source>
        <strain evidence="1">FL130A</strain>
    </source>
</reference>
<dbReference type="PANTHER" id="PTHR33266:SF1">
    <property type="entry name" value="F-BOX DOMAIN-CONTAINING PROTEIN"/>
    <property type="match status" value="1"/>
</dbReference>
<name>A0A9N9NAG4_9GLOM</name>
<protein>
    <submittedName>
        <fullName evidence="1">14174_t:CDS:1</fullName>
    </submittedName>
</protein>
<dbReference type="Proteomes" id="UP000789508">
    <property type="component" value="Unassembled WGS sequence"/>
</dbReference>
<sequence>MFLSTIEFVCGLLIGLVIGHLLHYKTYIQLCNINQKLEIAIQAVELNKIKIKSKSSKLPSERKYADDVENLWKDFKKFFDTKSELDPDFSFTKVTTQIRELRGGKGIANSTLNNFYQRKTNPRKITVKAVQEWVDKEKGKENDGLSWAGADRDSFFYKQLMDAMDYSLDPLDFGVKYGQDHPEVTGKEARAKYEEYKDFYATYHRDNPGATTDCYAEFLKIHGKQGKELISKPTHELSEKAKVWDNAFKIEFQEPANFLTGLTNRLEEVASDSVSYNYLAVVQSSGYGKTRSIRELGSKGVSLIYVCFRSKSSTGYPPATPMSDVILNELMTAENIDTAHAIAGQWIRAMIKTYYDNDLFSKPADLLNNK</sequence>
<comment type="caution">
    <text evidence="1">The sequence shown here is derived from an EMBL/GenBank/DDBJ whole genome shotgun (WGS) entry which is preliminary data.</text>
</comment>
<proteinExistence type="predicted"/>
<evidence type="ECO:0000313" key="1">
    <source>
        <dbReference type="EMBL" id="CAG8719223.1"/>
    </source>
</evidence>
<dbReference type="PANTHER" id="PTHR33266">
    <property type="entry name" value="CHROMOSOME 15, WHOLE GENOME SHOTGUN SEQUENCE"/>
    <property type="match status" value="1"/>
</dbReference>
<accession>A0A9N9NAG4</accession>
<organism evidence="1 2">
    <name type="scientific">Ambispora leptoticha</name>
    <dbReference type="NCBI Taxonomy" id="144679"/>
    <lineage>
        <taxon>Eukaryota</taxon>
        <taxon>Fungi</taxon>
        <taxon>Fungi incertae sedis</taxon>
        <taxon>Mucoromycota</taxon>
        <taxon>Glomeromycotina</taxon>
        <taxon>Glomeromycetes</taxon>
        <taxon>Archaeosporales</taxon>
        <taxon>Ambisporaceae</taxon>
        <taxon>Ambispora</taxon>
    </lineage>
</organism>
<dbReference type="OrthoDB" id="2425191at2759"/>
<evidence type="ECO:0000313" key="2">
    <source>
        <dbReference type="Proteomes" id="UP000789508"/>
    </source>
</evidence>